<dbReference type="EMBL" id="PVBQ01000028">
    <property type="protein sequence ID" value="PRD44152.1"/>
    <property type="molecule type" value="Genomic_DNA"/>
</dbReference>
<organism evidence="2 3">
    <name type="scientific">Sphingobacterium haloxyli</name>
    <dbReference type="NCBI Taxonomy" id="2100533"/>
    <lineage>
        <taxon>Bacteria</taxon>
        <taxon>Pseudomonadati</taxon>
        <taxon>Bacteroidota</taxon>
        <taxon>Sphingobacteriia</taxon>
        <taxon>Sphingobacteriales</taxon>
        <taxon>Sphingobacteriaceae</taxon>
        <taxon>Sphingobacterium</taxon>
    </lineage>
</organism>
<reference evidence="2 3" key="1">
    <citation type="submission" date="2018-02" db="EMBL/GenBank/DDBJ databases">
        <title>The draft genome of Sphingobacterium sp. 5JN-11.</title>
        <authorList>
            <person name="Liu L."/>
            <person name="Li L."/>
            <person name="Liang L."/>
            <person name="Zhang X."/>
            <person name="Wang T."/>
        </authorList>
    </citation>
    <scope>NUCLEOTIDE SEQUENCE [LARGE SCALE GENOMIC DNA]</scope>
    <source>
        <strain evidence="2 3">5JN-11</strain>
    </source>
</reference>
<gene>
    <name evidence="2" type="ORF">C5745_19400</name>
</gene>
<dbReference type="Pfam" id="PF13620">
    <property type="entry name" value="CarboxypepD_reg"/>
    <property type="match status" value="1"/>
</dbReference>
<dbReference type="OrthoDB" id="1086219at2"/>
<comment type="caution">
    <text evidence="2">The sequence shown here is derived from an EMBL/GenBank/DDBJ whole genome shotgun (WGS) entry which is preliminary data.</text>
</comment>
<dbReference type="InterPro" id="IPR041700">
    <property type="entry name" value="OMP_b-brl_3"/>
</dbReference>
<accession>A0A2S9IUE1</accession>
<dbReference type="InterPro" id="IPR008969">
    <property type="entry name" value="CarboxyPept-like_regulatory"/>
</dbReference>
<dbReference type="SUPFAM" id="SSF49464">
    <property type="entry name" value="Carboxypeptidase regulatory domain-like"/>
    <property type="match status" value="1"/>
</dbReference>
<proteinExistence type="predicted"/>
<sequence>MGTKAQTESRQIQGFVVDTAGTRLKSVTIRLTSTQDTVTVISSNAGYYRIKDVKGSNIRISYSMLGYQIVNRTLSSQNLSSFIVMPNVVLRPQASLLEGVYVVKTIPIVRAGDTIQYNMDAFTFRANSLLEEALKQLPGIQVSRDGTVYAQGKPISSVQVDGRKFFGGDVLTATRNLPADFVKSIQILNHRDNHTTDRSFTTEDPEKILNIILKDDRKRISFGQLTAGMGTRERYIGSAGFNRFDDGQEFSLVGSINNTNTSLFSFGSPTGMGEREKSLFDVNDFVDPTDGLNNIKSLGFSFSDNLAEHTQFNASYSFTKKKNTTKGNSILKSYYDQFDRNSISNAEEYQTINDDNFHRLAAELKHRLKNQDILEVKPVFSYNDISFWNQRTRLVKNNKITNDGKYQDSSSHKNPNLDLDILYAKAFKKPGRKLTGSVSFNFNSQRKLEDVRDYYVSVDSTPVDPVISRFEQRYFIQQRNGTDGARASLSFVEPFSEYSTLEFLYNYEITDMTTQRLVEDKLKFTEPDGYFHVDSLGVNYNYRFRNSRMGLNYQYTPNKTFKANIGFAVQPVKLTSFLPRDDMQYTYENVNLVPTAGFKWRLNDETDWSVDYVGKNNQPNLLHIIPIRDNSNSQNVIIGNPELKAEFSNRVSTTLRKFVTSRGQYFETNFAYHYVANKIVSDKTAFSGSTIQETTFKNTDGYYDIKWYYLFNTSLFNENVQLDISGNADYYNNLSYVNDQRNTTKQFIYAQSAQLRYTWSDYLESMFNANYLLNNATYTWPFRTEITGHSLLASAATKGYIGEHITLGAEMSQRFNSGYASSFMNINPTIINAYLEFSFLHNKRALLRLQGFDLLDQNKNMGTYSEYIGNDVYEARNNRLGRYFMVTLNMRLQKYPKKK</sequence>
<feature type="domain" description="Outer membrane protein beta-barrel" evidence="1">
    <location>
        <begin position="426"/>
        <end position="822"/>
    </location>
</feature>
<evidence type="ECO:0000259" key="1">
    <source>
        <dbReference type="Pfam" id="PF14905"/>
    </source>
</evidence>
<dbReference type="AlphaFoldDB" id="A0A2S9IUE1"/>
<dbReference type="Pfam" id="PF14905">
    <property type="entry name" value="OMP_b-brl_3"/>
    <property type="match status" value="1"/>
</dbReference>
<evidence type="ECO:0000313" key="3">
    <source>
        <dbReference type="Proteomes" id="UP000239711"/>
    </source>
</evidence>
<evidence type="ECO:0000313" key="2">
    <source>
        <dbReference type="EMBL" id="PRD44152.1"/>
    </source>
</evidence>
<dbReference type="SUPFAM" id="SSF56935">
    <property type="entry name" value="Porins"/>
    <property type="match status" value="1"/>
</dbReference>
<protein>
    <recommendedName>
        <fullName evidence="1">Outer membrane protein beta-barrel domain-containing protein</fullName>
    </recommendedName>
</protein>
<name>A0A2S9IUE1_9SPHI</name>
<dbReference type="Proteomes" id="UP000239711">
    <property type="component" value="Unassembled WGS sequence"/>
</dbReference>
<keyword evidence="3" id="KW-1185">Reference proteome</keyword>